<protein>
    <recommendedName>
        <fullName evidence="4">Secreted protein</fullName>
    </recommendedName>
</protein>
<dbReference type="InterPro" id="IPR006631">
    <property type="entry name" value="DM4_12"/>
</dbReference>
<accession>W8BID5</accession>
<dbReference type="Pfam" id="PF07841">
    <property type="entry name" value="DM4_12"/>
    <property type="match status" value="1"/>
</dbReference>
<dbReference type="PANTHER" id="PTHR21398">
    <property type="entry name" value="AGAP007094-PA"/>
    <property type="match status" value="1"/>
</dbReference>
<evidence type="ECO:0000313" key="3">
    <source>
        <dbReference type="EMBL" id="JAC01016.1"/>
    </source>
</evidence>
<reference evidence="3" key="1">
    <citation type="submission" date="2013-07" db="EMBL/GenBank/DDBJ databases">
        <authorList>
            <person name="Geib S."/>
        </authorList>
    </citation>
    <scope>NUCLEOTIDE SEQUENCE</scope>
</reference>
<keyword evidence="2" id="KW-0732">Signal</keyword>
<dbReference type="EMBL" id="GAMC01005539">
    <property type="protein sequence ID" value="JAC01017.1"/>
    <property type="molecule type" value="mRNA"/>
</dbReference>
<dbReference type="PANTHER" id="PTHR21398:SF6">
    <property type="entry name" value="AGAP007094-PA"/>
    <property type="match status" value="1"/>
</dbReference>
<proteinExistence type="evidence at transcript level"/>
<dbReference type="SMART" id="SM00718">
    <property type="entry name" value="DM4_12"/>
    <property type="match status" value="1"/>
</dbReference>
<reference evidence="3" key="2">
    <citation type="journal article" date="2014" name="BMC Genomics">
        <title>A genomic perspective to assessing quality of mass-reared SIT flies used in Mediterranean fruit fly (Ceratitis capitata) eradication in California.</title>
        <authorList>
            <person name="Calla B."/>
            <person name="Hall B."/>
            <person name="Hou S."/>
            <person name="Geib S.M."/>
        </authorList>
    </citation>
    <scope>NUCLEOTIDE SEQUENCE</scope>
</reference>
<feature type="chain" id="PRO_5007737078" description="Secreted protein" evidence="2">
    <location>
        <begin position="34"/>
        <end position="373"/>
    </location>
</feature>
<name>W8BID5_CERCA</name>
<feature type="region of interest" description="Disordered" evidence="1">
    <location>
        <begin position="354"/>
        <end position="373"/>
    </location>
</feature>
<evidence type="ECO:0008006" key="4">
    <source>
        <dbReference type="Google" id="ProtNLM"/>
    </source>
</evidence>
<feature type="signal peptide" evidence="2">
    <location>
        <begin position="1"/>
        <end position="33"/>
    </location>
</feature>
<evidence type="ECO:0000256" key="1">
    <source>
        <dbReference type="SAM" id="MobiDB-lite"/>
    </source>
</evidence>
<dbReference type="EMBL" id="GAMC01005540">
    <property type="protein sequence ID" value="JAC01016.1"/>
    <property type="molecule type" value="mRNA"/>
</dbReference>
<dbReference type="AlphaFoldDB" id="W8BID5"/>
<evidence type="ECO:0000256" key="2">
    <source>
        <dbReference type="SAM" id="SignalP"/>
    </source>
</evidence>
<sequence>MRSFHNYLERFRRTLPNMFLFILCFVLIAKCGCLEHDESVAQSTPTILRTQSNFQSGKEGSPTPLKAAIGKEEFYDSDSNQPHSRKKRLVWITEDGRLALPPGTALTITPTISMPLVRHPPEGFFSNVSISFPLTIDFDKLGLTDESNPLGDLPPIFTREFGRSTGHVLGDYVARYIHYKSKRDLSSQIKPLDKESRYYQIREEVQHAENLELPRLPENFKHAFHGGERVLLYGVVEDLLGTFGVNGKACLLRTICEVHSRSLNHFGVFGEITKLFLTATSSPFADLIPDYVRAQEIGEGRVAPGECFPYYKDCPKSIFRATQKDKYSVSQTEDSRVLEENEVVQHKLSAKLQKNISEKSANKPHKKKKIFSM</sequence>
<dbReference type="OrthoDB" id="6339724at2759"/>
<organism evidence="3">
    <name type="scientific">Ceratitis capitata</name>
    <name type="common">Mediterranean fruit fly</name>
    <name type="synonym">Tephritis capitata</name>
    <dbReference type="NCBI Taxonomy" id="7213"/>
    <lineage>
        <taxon>Eukaryota</taxon>
        <taxon>Metazoa</taxon>
        <taxon>Ecdysozoa</taxon>
        <taxon>Arthropoda</taxon>
        <taxon>Hexapoda</taxon>
        <taxon>Insecta</taxon>
        <taxon>Pterygota</taxon>
        <taxon>Neoptera</taxon>
        <taxon>Endopterygota</taxon>
        <taxon>Diptera</taxon>
        <taxon>Brachycera</taxon>
        <taxon>Muscomorpha</taxon>
        <taxon>Tephritoidea</taxon>
        <taxon>Tephritidae</taxon>
        <taxon>Ceratitis</taxon>
        <taxon>Ceratitis</taxon>
    </lineage>
</organism>
<feature type="compositionally biased region" description="Basic residues" evidence="1">
    <location>
        <begin position="362"/>
        <end position="373"/>
    </location>
</feature>